<keyword evidence="1" id="KW-0472">Membrane</keyword>
<keyword evidence="3" id="KW-1185">Reference proteome</keyword>
<evidence type="ECO:0000313" key="2">
    <source>
        <dbReference type="EMBL" id="SMC63683.1"/>
    </source>
</evidence>
<dbReference type="EMBL" id="FWXS01000005">
    <property type="protein sequence ID" value="SMC63683.1"/>
    <property type="molecule type" value="Genomic_DNA"/>
</dbReference>
<protein>
    <recommendedName>
        <fullName evidence="4">UbiA prenyltransferase family protein</fullName>
    </recommendedName>
</protein>
<feature type="transmembrane region" description="Helical" evidence="1">
    <location>
        <begin position="123"/>
        <end position="143"/>
    </location>
</feature>
<evidence type="ECO:0008006" key="4">
    <source>
        <dbReference type="Google" id="ProtNLM"/>
    </source>
</evidence>
<dbReference type="OrthoDB" id="1467772at2"/>
<organism evidence="2 3">
    <name type="scientific">Moheibacter sediminis</name>
    <dbReference type="NCBI Taxonomy" id="1434700"/>
    <lineage>
        <taxon>Bacteria</taxon>
        <taxon>Pseudomonadati</taxon>
        <taxon>Bacteroidota</taxon>
        <taxon>Flavobacteriia</taxon>
        <taxon>Flavobacteriales</taxon>
        <taxon>Weeksellaceae</taxon>
        <taxon>Moheibacter</taxon>
    </lineage>
</organism>
<feature type="transmembrane region" description="Helical" evidence="1">
    <location>
        <begin position="191"/>
        <end position="212"/>
    </location>
</feature>
<name>A0A1W2ASK8_9FLAO</name>
<feature type="transmembrane region" description="Helical" evidence="1">
    <location>
        <begin position="149"/>
        <end position="171"/>
    </location>
</feature>
<dbReference type="AlphaFoldDB" id="A0A1W2ASK8"/>
<reference evidence="2 3" key="1">
    <citation type="submission" date="2017-04" db="EMBL/GenBank/DDBJ databases">
        <authorList>
            <person name="Afonso C.L."/>
            <person name="Miller P.J."/>
            <person name="Scott M.A."/>
            <person name="Spackman E."/>
            <person name="Goraichik I."/>
            <person name="Dimitrov K.M."/>
            <person name="Suarez D.L."/>
            <person name="Swayne D.E."/>
        </authorList>
    </citation>
    <scope>NUCLEOTIDE SEQUENCE [LARGE SCALE GENOMIC DNA]</scope>
    <source>
        <strain evidence="2 3">CGMCC 1.12708</strain>
    </source>
</reference>
<evidence type="ECO:0000313" key="3">
    <source>
        <dbReference type="Proteomes" id="UP000192393"/>
    </source>
</evidence>
<dbReference type="Gene3D" id="1.20.120.1780">
    <property type="entry name" value="UbiA prenyltransferase"/>
    <property type="match status" value="1"/>
</dbReference>
<sequence length="267" mass="30826">MIQWIDKYLIKTNVWVALCFASLLAFFQLILYRPNFYVLGIVFFGTLAIYNFSRIGNLQNFILFNSKYKTQIVLTVLGLIGTLICVILRGFELKTFLYLFVLGFVSFCYSLPFSGLGLRTIPFLKLFLIAFVWAGSSIGLLLVVHHSLIQYQLLFLSVFFFVIGITVPFDIRDRKTDDKGLKTIPQVIGEIPSKVFSVLSLILSFVLFYLEFNSFKNYVMAWLIAVVIALMLVIYSTEKRSETYYSFWMESCSVIPLAVYLVLDFRF</sequence>
<keyword evidence="1" id="KW-0812">Transmembrane</keyword>
<feature type="transmembrane region" description="Helical" evidence="1">
    <location>
        <begin position="36"/>
        <end position="52"/>
    </location>
</feature>
<feature type="transmembrane region" description="Helical" evidence="1">
    <location>
        <begin position="244"/>
        <end position="263"/>
    </location>
</feature>
<feature type="transmembrane region" description="Helical" evidence="1">
    <location>
        <begin position="12"/>
        <end position="30"/>
    </location>
</feature>
<accession>A0A1W2ASK8</accession>
<dbReference type="RefSeq" id="WP_084017255.1">
    <property type="nucleotide sequence ID" value="NZ_FWXS01000005.1"/>
</dbReference>
<dbReference type="STRING" id="1434700.SAMN06296427_10548"/>
<keyword evidence="1" id="KW-1133">Transmembrane helix</keyword>
<feature type="transmembrane region" description="Helical" evidence="1">
    <location>
        <begin position="218"/>
        <end position="237"/>
    </location>
</feature>
<feature type="transmembrane region" description="Helical" evidence="1">
    <location>
        <begin position="97"/>
        <end position="116"/>
    </location>
</feature>
<evidence type="ECO:0000256" key="1">
    <source>
        <dbReference type="SAM" id="Phobius"/>
    </source>
</evidence>
<feature type="transmembrane region" description="Helical" evidence="1">
    <location>
        <begin position="72"/>
        <end position="91"/>
    </location>
</feature>
<gene>
    <name evidence="2" type="ORF">SAMN06296427_10548</name>
</gene>
<dbReference type="Proteomes" id="UP000192393">
    <property type="component" value="Unassembled WGS sequence"/>
</dbReference>
<proteinExistence type="predicted"/>